<gene>
    <name evidence="1" type="ORF">GALL_194570</name>
</gene>
<proteinExistence type="predicted"/>
<organism evidence="1">
    <name type="scientific">mine drainage metagenome</name>
    <dbReference type="NCBI Taxonomy" id="410659"/>
    <lineage>
        <taxon>unclassified sequences</taxon>
        <taxon>metagenomes</taxon>
        <taxon>ecological metagenomes</taxon>
    </lineage>
</organism>
<evidence type="ECO:0000313" key="1">
    <source>
        <dbReference type="EMBL" id="OIQ98482.1"/>
    </source>
</evidence>
<sequence length="136" mass="15034">MTRHFRTICSVLLVLAMATGCAAPRPVPFQLVDSESRVQKGVIFPGKQLIEARIDGQLYKGFYIFATGEAYSETFGGWRSFPRDTQTTFSSNSARAQLVSDKGQRLSCEFLFESRRAIGECRSPAGVVFQLIADGN</sequence>
<reference evidence="1" key="1">
    <citation type="submission" date="2016-10" db="EMBL/GenBank/DDBJ databases">
        <title>Sequence of Gallionella enrichment culture.</title>
        <authorList>
            <person name="Poehlein A."/>
            <person name="Muehling M."/>
            <person name="Daniel R."/>
        </authorList>
    </citation>
    <scope>NUCLEOTIDE SEQUENCE</scope>
</reference>
<protein>
    <recommendedName>
        <fullName evidence="2">Lipoprotein</fullName>
    </recommendedName>
</protein>
<evidence type="ECO:0008006" key="2">
    <source>
        <dbReference type="Google" id="ProtNLM"/>
    </source>
</evidence>
<dbReference type="PROSITE" id="PS51257">
    <property type="entry name" value="PROKAR_LIPOPROTEIN"/>
    <property type="match status" value="1"/>
</dbReference>
<dbReference type="AlphaFoldDB" id="A0A1J5RS46"/>
<comment type="caution">
    <text evidence="1">The sequence shown here is derived from an EMBL/GenBank/DDBJ whole genome shotgun (WGS) entry which is preliminary data.</text>
</comment>
<accession>A0A1J5RS46</accession>
<dbReference type="EMBL" id="MLJW01000118">
    <property type="protein sequence ID" value="OIQ98482.1"/>
    <property type="molecule type" value="Genomic_DNA"/>
</dbReference>
<name>A0A1J5RS46_9ZZZZ</name>